<feature type="compositionally biased region" description="Basic and acidic residues" evidence="1">
    <location>
        <begin position="1"/>
        <end position="13"/>
    </location>
</feature>
<dbReference type="EMBL" id="KN881819">
    <property type="protein sequence ID" value="KIY48743.1"/>
    <property type="molecule type" value="Genomic_DNA"/>
</dbReference>
<evidence type="ECO:0000313" key="3">
    <source>
        <dbReference type="Proteomes" id="UP000054144"/>
    </source>
</evidence>
<proteinExistence type="predicted"/>
<feature type="region of interest" description="Disordered" evidence="1">
    <location>
        <begin position="1"/>
        <end position="23"/>
    </location>
</feature>
<reference evidence="2 3" key="1">
    <citation type="journal article" date="2015" name="Fungal Genet. Biol.">
        <title>Evolution of novel wood decay mechanisms in Agaricales revealed by the genome sequences of Fistulina hepatica and Cylindrobasidium torrendii.</title>
        <authorList>
            <person name="Floudas D."/>
            <person name="Held B.W."/>
            <person name="Riley R."/>
            <person name="Nagy L.G."/>
            <person name="Koehler G."/>
            <person name="Ransdell A.S."/>
            <person name="Younus H."/>
            <person name="Chow J."/>
            <person name="Chiniquy J."/>
            <person name="Lipzen A."/>
            <person name="Tritt A."/>
            <person name="Sun H."/>
            <person name="Haridas S."/>
            <person name="LaButti K."/>
            <person name="Ohm R.A."/>
            <person name="Kues U."/>
            <person name="Blanchette R.A."/>
            <person name="Grigoriev I.V."/>
            <person name="Minto R.E."/>
            <person name="Hibbett D.S."/>
        </authorList>
    </citation>
    <scope>NUCLEOTIDE SEQUENCE [LARGE SCALE GENOMIC DNA]</scope>
    <source>
        <strain evidence="2 3">ATCC 64428</strain>
    </source>
</reference>
<dbReference type="Proteomes" id="UP000054144">
    <property type="component" value="Unassembled WGS sequence"/>
</dbReference>
<name>A0A0D7ACZ8_9AGAR</name>
<organism evidence="2 3">
    <name type="scientific">Fistulina hepatica ATCC 64428</name>
    <dbReference type="NCBI Taxonomy" id="1128425"/>
    <lineage>
        <taxon>Eukaryota</taxon>
        <taxon>Fungi</taxon>
        <taxon>Dikarya</taxon>
        <taxon>Basidiomycota</taxon>
        <taxon>Agaricomycotina</taxon>
        <taxon>Agaricomycetes</taxon>
        <taxon>Agaricomycetidae</taxon>
        <taxon>Agaricales</taxon>
        <taxon>Fistulinaceae</taxon>
        <taxon>Fistulina</taxon>
    </lineage>
</organism>
<evidence type="ECO:0000256" key="1">
    <source>
        <dbReference type="SAM" id="MobiDB-lite"/>
    </source>
</evidence>
<evidence type="ECO:0000313" key="2">
    <source>
        <dbReference type="EMBL" id="KIY48743.1"/>
    </source>
</evidence>
<keyword evidence="3" id="KW-1185">Reference proteome</keyword>
<accession>A0A0D7ACZ8</accession>
<dbReference type="OrthoDB" id="2269034at2759"/>
<sequence>MRVLDTPKCEANHNRKPSGPIPRLLNGAPSCPESVATQVNEAPTLFVLFQCLPTELQIAIFVRCLSPRPSLTGRSRHSPTSLAHVCMAWRQVVLETAELWASFEVELYDAQFAPRNLGSLSHWSNMTSPSNGRYADEGMTFTNFTQRVSDETVLASPLERLLALWLARSKGAPLSFELRPAKPAVLTVPPMGIVRLLMREAYRWREAHFRIPSDALQPLTGAPIPFNRSAFLLTSPLALRPTFAQDTHPSPVGLASIPCASLPLDRSQFPQLRALTIDALYTPRATAPPDFVRHSPIPFAQLVRLRLYVDCKVLPDLSDACRIITDTSMLEELSIMVVCRFANGVSAVPDNDGGDAGGLVVRSPCLRHLHICLRSAQVNEDSFEGIGDEDFDGRTAAASLMLFLDALNATALSSLSIDYFCPTPRFVSTGDETVVPITDTSTGPSATPVSHALAPGPSSAFTRALRRHGRTLESLHLAYVPLPADVLTDSLKHVPQLTTLEVRASLIADAHEDVVNDRFLRMMTRPVAALPGSSCSSSVCPGSGVIPGPPSPANGMAAAQEDAPLAKTSCILPRLRRISLTCSGHFFDERSLIAFVQSRLHPPRRRRRTCTCRICASDGEERRAGLNGTREPDGGDGSGGCRRLGLNEIISKSEGDRAKFLTDFASHERPLEFRDPRAQRDTDDLDEHSDDVACLESLHFVSQRRMTSCLREWINTWAEDGLEAHFDDRSWY</sequence>
<protein>
    <submittedName>
        <fullName evidence="2">Uncharacterized protein</fullName>
    </submittedName>
</protein>
<dbReference type="AlphaFoldDB" id="A0A0D7ACZ8"/>
<gene>
    <name evidence="2" type="ORF">FISHEDRAFT_73335</name>
</gene>